<feature type="compositionally biased region" description="Polar residues" evidence="1">
    <location>
        <begin position="1"/>
        <end position="11"/>
    </location>
</feature>
<dbReference type="Proteomes" id="UP000017836">
    <property type="component" value="Unassembled WGS sequence"/>
</dbReference>
<keyword evidence="3" id="KW-1185">Reference proteome</keyword>
<dbReference type="HOGENOM" id="CLU_1557372_0_0_1"/>
<dbReference type="EMBL" id="KI394293">
    <property type="protein sequence ID" value="ERN04287.1"/>
    <property type="molecule type" value="Genomic_DNA"/>
</dbReference>
<dbReference type="AlphaFoldDB" id="W1P364"/>
<evidence type="ECO:0000313" key="2">
    <source>
        <dbReference type="EMBL" id="ERN04287.1"/>
    </source>
</evidence>
<protein>
    <submittedName>
        <fullName evidence="2">Uncharacterized protein</fullName>
    </submittedName>
</protein>
<evidence type="ECO:0000313" key="3">
    <source>
        <dbReference type="Proteomes" id="UP000017836"/>
    </source>
</evidence>
<feature type="compositionally biased region" description="Basic and acidic residues" evidence="1">
    <location>
        <begin position="25"/>
        <end position="41"/>
    </location>
</feature>
<reference evidence="3" key="1">
    <citation type="journal article" date="2013" name="Science">
        <title>The Amborella genome and the evolution of flowering plants.</title>
        <authorList>
            <consortium name="Amborella Genome Project"/>
        </authorList>
    </citation>
    <scope>NUCLEOTIDE SEQUENCE [LARGE SCALE GENOMIC DNA]</scope>
</reference>
<sequence length="172" mass="19978">MSSDSEYSPSSRGKDMDECSLDSLARNHESVPKGNVERSSFELDEPSTNIWFEVENNTQWFDQHHHIRQRFLDGQVQESKFKIDRAYLHEMETRNPNLPIFYWGGYPNFERRSEDIEYEDHSYGALNTQPHVAKTREPRIVNLDLGMLCGTVVKRETCPGILPGCIRINTVN</sequence>
<proteinExistence type="predicted"/>
<organism evidence="2 3">
    <name type="scientific">Amborella trichopoda</name>
    <dbReference type="NCBI Taxonomy" id="13333"/>
    <lineage>
        <taxon>Eukaryota</taxon>
        <taxon>Viridiplantae</taxon>
        <taxon>Streptophyta</taxon>
        <taxon>Embryophyta</taxon>
        <taxon>Tracheophyta</taxon>
        <taxon>Spermatophyta</taxon>
        <taxon>Magnoliopsida</taxon>
        <taxon>Amborellales</taxon>
        <taxon>Amborellaceae</taxon>
        <taxon>Amborella</taxon>
    </lineage>
</organism>
<name>W1P364_AMBTC</name>
<feature type="region of interest" description="Disordered" evidence="1">
    <location>
        <begin position="1"/>
        <end position="41"/>
    </location>
</feature>
<gene>
    <name evidence="2" type="ORF">AMTR_s00077p00174920</name>
</gene>
<evidence type="ECO:0000256" key="1">
    <source>
        <dbReference type="SAM" id="MobiDB-lite"/>
    </source>
</evidence>
<accession>W1P364</accession>
<dbReference type="Gramene" id="ERN04287">
    <property type="protein sequence ID" value="ERN04287"/>
    <property type="gene ID" value="AMTR_s00077p00174920"/>
</dbReference>